<feature type="compositionally biased region" description="Pro residues" evidence="1">
    <location>
        <begin position="564"/>
        <end position="580"/>
    </location>
</feature>
<feature type="region of interest" description="Disordered" evidence="1">
    <location>
        <begin position="1"/>
        <end position="81"/>
    </location>
</feature>
<protein>
    <submittedName>
        <fullName evidence="2">Uncharacterized protein</fullName>
    </submittedName>
</protein>
<feature type="compositionally biased region" description="Polar residues" evidence="1">
    <location>
        <begin position="453"/>
        <end position="463"/>
    </location>
</feature>
<dbReference type="AlphaFoldDB" id="A0A9P8MQQ9"/>
<feature type="compositionally biased region" description="Low complexity" evidence="1">
    <location>
        <begin position="656"/>
        <end position="668"/>
    </location>
</feature>
<organism evidence="2 3">
    <name type="scientific">Hirsutella rhossiliensis</name>
    <dbReference type="NCBI Taxonomy" id="111463"/>
    <lineage>
        <taxon>Eukaryota</taxon>
        <taxon>Fungi</taxon>
        <taxon>Dikarya</taxon>
        <taxon>Ascomycota</taxon>
        <taxon>Pezizomycotina</taxon>
        <taxon>Sordariomycetes</taxon>
        <taxon>Hypocreomycetidae</taxon>
        <taxon>Hypocreales</taxon>
        <taxon>Ophiocordycipitaceae</taxon>
        <taxon>Hirsutella</taxon>
    </lineage>
</organism>
<feature type="compositionally biased region" description="Polar residues" evidence="1">
    <location>
        <begin position="41"/>
        <end position="57"/>
    </location>
</feature>
<evidence type="ECO:0000313" key="3">
    <source>
        <dbReference type="Proteomes" id="UP000824596"/>
    </source>
</evidence>
<dbReference type="Proteomes" id="UP000824596">
    <property type="component" value="Unassembled WGS sequence"/>
</dbReference>
<proteinExistence type="predicted"/>
<gene>
    <name evidence="2" type="ORF">HRG_09484</name>
</gene>
<comment type="caution">
    <text evidence="2">The sequence shown here is derived from an EMBL/GenBank/DDBJ whole genome shotgun (WGS) entry which is preliminary data.</text>
</comment>
<evidence type="ECO:0000313" key="2">
    <source>
        <dbReference type="EMBL" id="KAH0959702.1"/>
    </source>
</evidence>
<dbReference type="RefSeq" id="XP_044717215.1">
    <property type="nucleotide sequence ID" value="XM_044867955.1"/>
</dbReference>
<feature type="region of interest" description="Disordered" evidence="1">
    <location>
        <begin position="109"/>
        <end position="149"/>
    </location>
</feature>
<sequence>MAHEQPHEQPTVGKASQDHKHAVSYDRAETRAGLDLAEASSLYSERSTKSVVGNTDVGQGDFPDSTVVTPSHSNVSLGANLTPSRSALISPALERPVLEYSPVSISSFSTTTRFTSPPGPAASRGPPPTPARQRLLAASGDGDHGQTSGERLQHARLTYSTSSNRAGDSGPNDTPMVELRPAPLRVQRQRRPPKPQEAERCSRMWQGLSDEIGEKMAELGQLGEDPRLDDELLERSALGGPLTPSVTTKVRHMSLDGIAGLAKDDPGSRVTKPLQPSLQRTASAILVPGLPAPVTPQAPPFTIADSQEPSGFTPRRRRTGAVHAALPDSPTLPSKGPYFGGGPETFLPRPKAQQARHGKESYGMAPSGSAAYASLSKAQPLDSMGKTPVHRPNWGVPSTGPSMPGGQAPQSMLESKYSSFALDKSKDRDSVTILPKLGAKAPPPPCDDDQGRGRSQITQQGASRSYFDHSPDAKPRLATHRDKAKALFHASAPLAFQRLSTTARLASAVGRRDAAGKQETSLPPADSEPKPVRTPSSTFGHFFRKYSRTKSDHESPAFGRSPPETSPPLISPSSFPPPPSEAGASFGGATPLQLGQGAYSPWTSGTAGTRRMPNTATDTLRQGVKQGYPSGHARPSGGDDGSHKSIGNVGSPSGLANPASSANRSSAASLVGLQSIIDEVSRPWPPSAPPVPSLPSTVGGPEESPFEAAYKMKKPLGLRVDLGTEKKKPQASDDKE</sequence>
<feature type="compositionally biased region" description="Basic and acidic residues" evidence="1">
    <location>
        <begin position="722"/>
        <end position="736"/>
    </location>
</feature>
<name>A0A9P8MQQ9_9HYPO</name>
<evidence type="ECO:0000256" key="1">
    <source>
        <dbReference type="SAM" id="MobiDB-lite"/>
    </source>
</evidence>
<feature type="compositionally biased region" description="Pro residues" evidence="1">
    <location>
        <begin position="683"/>
        <end position="693"/>
    </location>
</feature>
<feature type="compositionally biased region" description="Basic and acidic residues" evidence="1">
    <location>
        <begin position="16"/>
        <end position="32"/>
    </location>
</feature>
<feature type="compositionally biased region" description="Pro residues" evidence="1">
    <location>
        <begin position="117"/>
        <end position="130"/>
    </location>
</feature>
<keyword evidence="3" id="KW-1185">Reference proteome</keyword>
<feature type="region of interest" description="Disordered" evidence="1">
    <location>
        <begin position="305"/>
        <end position="480"/>
    </location>
</feature>
<feature type="region of interest" description="Disordered" evidence="1">
    <location>
        <begin position="680"/>
        <end position="736"/>
    </location>
</feature>
<dbReference type="EMBL" id="JAIZPD010000012">
    <property type="protein sequence ID" value="KAH0959702.1"/>
    <property type="molecule type" value="Genomic_DNA"/>
</dbReference>
<accession>A0A9P8MQQ9</accession>
<feature type="compositionally biased region" description="Polar residues" evidence="1">
    <location>
        <begin position="66"/>
        <end position="81"/>
    </location>
</feature>
<feature type="compositionally biased region" description="Polar residues" evidence="1">
    <location>
        <begin position="408"/>
        <end position="418"/>
    </location>
</feature>
<dbReference type="GeneID" id="68358613"/>
<dbReference type="OrthoDB" id="4889313at2759"/>
<feature type="compositionally biased region" description="Basic and acidic residues" evidence="1">
    <location>
        <begin position="466"/>
        <end position="480"/>
    </location>
</feature>
<feature type="region of interest" description="Disordered" evidence="1">
    <location>
        <begin position="505"/>
        <end position="668"/>
    </location>
</feature>
<reference evidence="2" key="1">
    <citation type="submission" date="2021-09" db="EMBL/GenBank/DDBJ databases">
        <title>A high-quality genome of the endoparasitic fungus Hirsutella rhossiliensis with a comparison of Hirsutella genomes reveals transposable elements contributing to genome size variation.</title>
        <authorList>
            <person name="Lin R."/>
            <person name="Jiao Y."/>
            <person name="Sun X."/>
            <person name="Ling J."/>
            <person name="Xie B."/>
            <person name="Cheng X."/>
        </authorList>
    </citation>
    <scope>NUCLEOTIDE SEQUENCE</scope>
    <source>
        <strain evidence="2">HR02</strain>
    </source>
</reference>
<feature type="compositionally biased region" description="Polar residues" evidence="1">
    <location>
        <begin position="601"/>
        <end position="620"/>
    </location>
</feature>